<dbReference type="SUPFAM" id="SSF51735">
    <property type="entry name" value="NAD(P)-binding Rossmann-fold domains"/>
    <property type="match status" value="1"/>
</dbReference>
<dbReference type="AlphaFoldDB" id="A0A1H2DQ63"/>
<protein>
    <submittedName>
        <fullName evidence="6">Succinyl-CoA synthetase alpha subunit</fullName>
    </submittedName>
</protein>
<dbReference type="UniPathway" id="UPA00223">
    <property type="reaction ID" value="UER00999"/>
</dbReference>
<keyword evidence="7" id="KW-1185">Reference proteome</keyword>
<dbReference type="SMART" id="SM00881">
    <property type="entry name" value="CoA_binding"/>
    <property type="match status" value="1"/>
</dbReference>
<organism evidence="6 7">
    <name type="scientific">Desulfobacula phenolica</name>
    <dbReference type="NCBI Taxonomy" id="90732"/>
    <lineage>
        <taxon>Bacteria</taxon>
        <taxon>Pseudomonadati</taxon>
        <taxon>Thermodesulfobacteriota</taxon>
        <taxon>Desulfobacteria</taxon>
        <taxon>Desulfobacterales</taxon>
        <taxon>Desulfobacteraceae</taxon>
        <taxon>Desulfobacula</taxon>
    </lineage>
</organism>
<dbReference type="InterPro" id="IPR036291">
    <property type="entry name" value="NAD(P)-bd_dom_sf"/>
</dbReference>
<keyword evidence="1" id="KW-0436">Ligase</keyword>
<dbReference type="Gene3D" id="3.40.50.720">
    <property type="entry name" value="NAD(P)-binding Rossmann-like Domain"/>
    <property type="match status" value="1"/>
</dbReference>
<dbReference type="Proteomes" id="UP000199608">
    <property type="component" value="Unassembled WGS sequence"/>
</dbReference>
<dbReference type="GO" id="GO:0004775">
    <property type="term" value="F:succinate-CoA ligase (ADP-forming) activity"/>
    <property type="evidence" value="ECO:0007669"/>
    <property type="project" value="TreeGrafter"/>
</dbReference>
<evidence type="ECO:0000313" key="6">
    <source>
        <dbReference type="EMBL" id="SDT84924.1"/>
    </source>
</evidence>
<dbReference type="PIRSF" id="PIRSF001553">
    <property type="entry name" value="SucCS_alpha"/>
    <property type="match status" value="1"/>
</dbReference>
<dbReference type="PRINTS" id="PR01798">
    <property type="entry name" value="SCOASYNTHASE"/>
</dbReference>
<dbReference type="SUPFAM" id="SSF52210">
    <property type="entry name" value="Succinyl-CoA synthetase domains"/>
    <property type="match status" value="1"/>
</dbReference>
<gene>
    <name evidence="6" type="ORF">SAMN04487931_101445</name>
</gene>
<evidence type="ECO:0000256" key="4">
    <source>
        <dbReference type="PIRSR" id="PIRSR001553-1"/>
    </source>
</evidence>
<proteinExistence type="inferred from homology"/>
<dbReference type="FunFam" id="3.40.50.720:FF:000277">
    <property type="entry name" value="Succinate--CoA ligase [ADP-forming] subunit alpha"/>
    <property type="match status" value="1"/>
</dbReference>
<evidence type="ECO:0000256" key="1">
    <source>
        <dbReference type="ARBA" id="ARBA00022598"/>
    </source>
</evidence>
<dbReference type="NCBIfam" id="NF004230">
    <property type="entry name" value="PRK05678.1"/>
    <property type="match status" value="1"/>
</dbReference>
<comment type="similarity">
    <text evidence="3">Belongs to the succinate/malate CoA ligase alpha subunit family.</text>
</comment>
<dbReference type="RefSeq" id="WP_092229974.1">
    <property type="nucleotide sequence ID" value="NZ_FNLL01000001.1"/>
</dbReference>
<sequence length="290" mass="30763">MSILLNDDTRVIVQGITGKIGSVQTKWMLDYGTKIVGGVTPGKGGKTVEGLPVFNYVDEAVKQTGANASVFFVPAIFVLDAFLETVDAGIDLIVIVPEHIPVHDAMKMRDYANEKNVIALGPTTPGILSPGKGKMGIMPASLFEPGRVGVISRSGTLSYEFAGILSEKNVGQSTVVGMGADPVVFCNLPQILEMFENDDDTDAVIVVGEVGGEQEEKAADFIANNMKKPVASFIAGRFSPQGKKMGHAGAIVRGSAGTYEGKVSSFRKAGVTVLESPIHVNDWAEKHNLR</sequence>
<dbReference type="Pfam" id="PF02629">
    <property type="entry name" value="CoA_binding"/>
    <property type="match status" value="1"/>
</dbReference>
<dbReference type="GO" id="GO:0004776">
    <property type="term" value="F:succinate-CoA ligase (GDP-forming) activity"/>
    <property type="evidence" value="ECO:0007669"/>
    <property type="project" value="TreeGrafter"/>
</dbReference>
<evidence type="ECO:0000313" key="7">
    <source>
        <dbReference type="Proteomes" id="UP000199608"/>
    </source>
</evidence>
<accession>A0A1H2DQ63</accession>
<dbReference type="InterPro" id="IPR016102">
    <property type="entry name" value="Succinyl-CoA_synth-like"/>
</dbReference>
<dbReference type="InterPro" id="IPR005811">
    <property type="entry name" value="SUCC_ACL_C"/>
</dbReference>
<dbReference type="InterPro" id="IPR005810">
    <property type="entry name" value="CoA_lig_alpha"/>
</dbReference>
<dbReference type="PANTHER" id="PTHR11117:SF2">
    <property type="entry name" value="SUCCINATE--COA LIGASE [ADP_GDP-FORMING] SUBUNIT ALPHA, MITOCHONDRIAL"/>
    <property type="match status" value="1"/>
</dbReference>
<evidence type="ECO:0000256" key="3">
    <source>
        <dbReference type="ARBA" id="ARBA00060724"/>
    </source>
</evidence>
<feature type="domain" description="CoA-binding" evidence="5">
    <location>
        <begin position="4"/>
        <end position="100"/>
    </location>
</feature>
<dbReference type="NCBIfam" id="TIGR01019">
    <property type="entry name" value="sucCoAalpha"/>
    <property type="match status" value="1"/>
</dbReference>
<dbReference type="Pfam" id="PF00549">
    <property type="entry name" value="Ligase_CoA"/>
    <property type="match status" value="1"/>
</dbReference>
<reference evidence="7" key="1">
    <citation type="submission" date="2016-10" db="EMBL/GenBank/DDBJ databases">
        <authorList>
            <person name="Varghese N."/>
            <person name="Submissions S."/>
        </authorList>
    </citation>
    <scope>NUCLEOTIDE SEQUENCE [LARGE SCALE GENOMIC DNA]</scope>
    <source>
        <strain evidence="7">DSM 3384</strain>
    </source>
</reference>
<name>A0A1H2DQ63_9BACT</name>
<dbReference type="GO" id="GO:0006099">
    <property type="term" value="P:tricarboxylic acid cycle"/>
    <property type="evidence" value="ECO:0007669"/>
    <property type="project" value="UniProtKB-UniPathway"/>
</dbReference>
<dbReference type="Gene3D" id="3.40.50.261">
    <property type="entry name" value="Succinyl-CoA synthetase domains"/>
    <property type="match status" value="1"/>
</dbReference>
<dbReference type="GO" id="GO:0000166">
    <property type="term" value="F:nucleotide binding"/>
    <property type="evidence" value="ECO:0007669"/>
    <property type="project" value="UniProtKB-KW"/>
</dbReference>
<evidence type="ECO:0000256" key="2">
    <source>
        <dbReference type="ARBA" id="ARBA00022741"/>
    </source>
</evidence>
<dbReference type="InterPro" id="IPR003781">
    <property type="entry name" value="CoA-bd"/>
</dbReference>
<dbReference type="PANTHER" id="PTHR11117">
    <property type="entry name" value="SUCCINYL-COA LIGASE SUBUNIT ALPHA"/>
    <property type="match status" value="1"/>
</dbReference>
<keyword evidence="2" id="KW-0547">Nucleotide-binding</keyword>
<evidence type="ECO:0000259" key="5">
    <source>
        <dbReference type="SMART" id="SM00881"/>
    </source>
</evidence>
<feature type="active site" description="Tele-phosphohistidine intermediate" evidence="4">
    <location>
        <position position="247"/>
    </location>
</feature>
<dbReference type="EMBL" id="FNLL01000001">
    <property type="protein sequence ID" value="SDT84924.1"/>
    <property type="molecule type" value="Genomic_DNA"/>
</dbReference>
<dbReference type="GO" id="GO:0009361">
    <property type="term" value="C:succinate-CoA ligase complex (ADP-forming)"/>
    <property type="evidence" value="ECO:0007669"/>
    <property type="project" value="TreeGrafter"/>
</dbReference>